<reference evidence="2 3" key="1">
    <citation type="journal article" date="2021" name="bioRxiv">
        <title>Chromosome-scale and haplotype-resolved genome assembly of a tetraploid potato cultivar.</title>
        <authorList>
            <person name="Sun H."/>
            <person name="Jiao W.-B."/>
            <person name="Krause K."/>
            <person name="Campoy J.A."/>
            <person name="Goel M."/>
            <person name="Folz-Donahue K."/>
            <person name="Kukat C."/>
            <person name="Huettel B."/>
            <person name="Schneeberger K."/>
        </authorList>
    </citation>
    <scope>NUCLEOTIDE SEQUENCE [LARGE SCALE GENOMIC DNA]</scope>
    <source>
        <strain evidence="2">SolTubOtavaFocal</strain>
        <tissue evidence="2">Leaves</tissue>
    </source>
</reference>
<evidence type="ECO:0000313" key="2">
    <source>
        <dbReference type="EMBL" id="KAH0754599.1"/>
    </source>
</evidence>
<evidence type="ECO:0000256" key="1">
    <source>
        <dbReference type="SAM" id="MobiDB-lite"/>
    </source>
</evidence>
<dbReference type="EMBL" id="JAIVGD010000018">
    <property type="protein sequence ID" value="KAH0754599.1"/>
    <property type="molecule type" value="Genomic_DNA"/>
</dbReference>
<gene>
    <name evidence="2" type="ORF">KY290_024869</name>
</gene>
<protein>
    <submittedName>
        <fullName evidence="2">Uncharacterized protein</fullName>
    </submittedName>
</protein>
<proteinExistence type="predicted"/>
<feature type="region of interest" description="Disordered" evidence="1">
    <location>
        <begin position="1"/>
        <end position="23"/>
    </location>
</feature>
<keyword evidence="3" id="KW-1185">Reference proteome</keyword>
<name>A0ABQ7UTR1_SOLTU</name>
<sequence length="105" mass="11968">MRKVQSINKTRNDNQPVGDIVEETPNRSLETRIDIPDMQELSVTQVQEMRDNGEDDNLEGNMLSAARNGDLSPKQIDNMKSGKKKTIHLQVKTRSNKDKPYNSDQ</sequence>
<dbReference type="Proteomes" id="UP000826656">
    <property type="component" value="Unassembled WGS sequence"/>
</dbReference>
<accession>A0ABQ7UTR1</accession>
<comment type="caution">
    <text evidence="2">The sequence shown here is derived from an EMBL/GenBank/DDBJ whole genome shotgun (WGS) entry which is preliminary data.</text>
</comment>
<evidence type="ECO:0000313" key="3">
    <source>
        <dbReference type="Proteomes" id="UP000826656"/>
    </source>
</evidence>
<feature type="compositionally biased region" description="Basic and acidic residues" evidence="1">
    <location>
        <begin position="95"/>
        <end position="105"/>
    </location>
</feature>
<feature type="region of interest" description="Disordered" evidence="1">
    <location>
        <begin position="52"/>
        <end position="105"/>
    </location>
</feature>
<organism evidence="2 3">
    <name type="scientific">Solanum tuberosum</name>
    <name type="common">Potato</name>
    <dbReference type="NCBI Taxonomy" id="4113"/>
    <lineage>
        <taxon>Eukaryota</taxon>
        <taxon>Viridiplantae</taxon>
        <taxon>Streptophyta</taxon>
        <taxon>Embryophyta</taxon>
        <taxon>Tracheophyta</taxon>
        <taxon>Spermatophyta</taxon>
        <taxon>Magnoliopsida</taxon>
        <taxon>eudicotyledons</taxon>
        <taxon>Gunneridae</taxon>
        <taxon>Pentapetalae</taxon>
        <taxon>asterids</taxon>
        <taxon>lamiids</taxon>
        <taxon>Solanales</taxon>
        <taxon>Solanaceae</taxon>
        <taxon>Solanoideae</taxon>
        <taxon>Solaneae</taxon>
        <taxon>Solanum</taxon>
    </lineage>
</organism>
<feature type="compositionally biased region" description="Polar residues" evidence="1">
    <location>
        <begin position="1"/>
        <end position="15"/>
    </location>
</feature>